<evidence type="ECO:0000256" key="5">
    <source>
        <dbReference type="PIRSR" id="PIRSR000349-1"/>
    </source>
</evidence>
<dbReference type="InterPro" id="IPR019832">
    <property type="entry name" value="Mn/Fe_SOD_C"/>
</dbReference>
<evidence type="ECO:0000313" key="7">
    <source>
        <dbReference type="EMBL" id="APJ03513.1"/>
    </source>
</evidence>
<reference evidence="7 8" key="1">
    <citation type="submission" date="2016-10" db="EMBL/GenBank/DDBJ databases">
        <title>Silvanigrella aquatica sp. nov., isolated from a freshwater lake located in the Black Forest, Germany, description of Silvanigrellaceae fam. nov., Silvanigrellales ord. nov., reclassification of the order Bdellovibrionales in the class Oligoflexia, reclassification of the families Bacteriovoracaceae and Halobacteriovoraceae in the new order Bacteriovoracales ord. nov., and reclassification of the family Pseudobacteriovoracaceae in the order Oligoflexiales.</title>
        <authorList>
            <person name="Hahn M.W."/>
            <person name="Schmidt J."/>
            <person name="Koll U."/>
            <person name="Rohde M."/>
            <person name="Verbag S."/>
            <person name="Pitt A."/>
            <person name="Nakai R."/>
            <person name="Naganuma T."/>
            <person name="Lang E."/>
        </authorList>
    </citation>
    <scope>NUCLEOTIDE SEQUENCE [LARGE SCALE GENOMIC DNA]</scope>
    <source>
        <strain evidence="7 8">MWH-Nonnen-W8red</strain>
    </source>
</reference>
<dbReference type="SUPFAM" id="SSF46609">
    <property type="entry name" value="Fe,Mn superoxide dismutase (SOD), N-terminal domain"/>
    <property type="match status" value="1"/>
</dbReference>
<dbReference type="InterPro" id="IPR050265">
    <property type="entry name" value="Fe/Mn_Superoxide_Dismutase"/>
</dbReference>
<dbReference type="PANTHER" id="PTHR11404">
    <property type="entry name" value="SUPEROXIDE DISMUTASE 2"/>
    <property type="match status" value="1"/>
</dbReference>
<dbReference type="PIRSF" id="PIRSF000349">
    <property type="entry name" value="SODismutase"/>
    <property type="match status" value="1"/>
</dbReference>
<comment type="similarity">
    <text evidence="1">Belongs to the iron/manganese superoxide dismutase family.</text>
</comment>
<dbReference type="EMBL" id="CP017834">
    <property type="protein sequence ID" value="APJ03513.1"/>
    <property type="molecule type" value="Genomic_DNA"/>
</dbReference>
<dbReference type="InterPro" id="IPR036324">
    <property type="entry name" value="Mn/Fe_SOD_N_sf"/>
</dbReference>
<evidence type="ECO:0000256" key="2">
    <source>
        <dbReference type="ARBA" id="ARBA00012682"/>
    </source>
</evidence>
<dbReference type="STRING" id="1915309.AXG55_06170"/>
<dbReference type="Proteomes" id="UP000184731">
    <property type="component" value="Chromosome"/>
</dbReference>
<dbReference type="SUPFAM" id="SSF54719">
    <property type="entry name" value="Fe,Mn superoxide dismutase (SOD), C-terminal domain"/>
    <property type="match status" value="1"/>
</dbReference>
<gene>
    <name evidence="7" type="ORF">AXG55_06170</name>
</gene>
<dbReference type="AlphaFoldDB" id="A0A1L4CZX9"/>
<sequence>MAKEIRSFKHLLGKLDGISDPQLEAHFGLYEGYVKKLNEIEEKLEKTDKGLTNYSFGEFSELKRRHCVPYNGTYLHEMYFENLISTESPSPQFENLAKAAFGSVDNWKADVKATGLAVPGWVVTCVETTTGKLKNVQIMEHHIGFPLNHVPVLVMDTWEHAFFLDFKANRGAYIDVFFKNINWSVVNARVTQCAK</sequence>
<evidence type="ECO:0000256" key="1">
    <source>
        <dbReference type="ARBA" id="ARBA00008714"/>
    </source>
</evidence>
<feature type="binding site" evidence="5">
    <location>
        <position position="76"/>
    </location>
    <ligand>
        <name>Mn(2+)</name>
        <dbReference type="ChEBI" id="CHEBI:29035"/>
    </ligand>
</feature>
<feature type="binding site" evidence="5">
    <location>
        <position position="26"/>
    </location>
    <ligand>
        <name>Mn(2+)</name>
        <dbReference type="ChEBI" id="CHEBI:29035"/>
    </ligand>
</feature>
<name>A0A1L4CZX9_9BACT</name>
<dbReference type="PANTHER" id="PTHR11404:SF6">
    <property type="entry name" value="SUPEROXIDE DISMUTASE [MN], MITOCHONDRIAL"/>
    <property type="match status" value="1"/>
</dbReference>
<dbReference type="InterPro" id="IPR001189">
    <property type="entry name" value="Mn/Fe_SOD"/>
</dbReference>
<dbReference type="EC" id="1.15.1.1" evidence="2"/>
<evidence type="ECO:0000259" key="6">
    <source>
        <dbReference type="Pfam" id="PF02777"/>
    </source>
</evidence>
<keyword evidence="8" id="KW-1185">Reference proteome</keyword>
<dbReference type="GO" id="GO:0046872">
    <property type="term" value="F:metal ion binding"/>
    <property type="evidence" value="ECO:0007669"/>
    <property type="project" value="UniProtKB-KW"/>
</dbReference>
<dbReference type="KEGG" id="saqi:AXG55_06170"/>
<evidence type="ECO:0000313" key="8">
    <source>
        <dbReference type="Proteomes" id="UP000184731"/>
    </source>
</evidence>
<dbReference type="PROSITE" id="PS00088">
    <property type="entry name" value="SOD_MN"/>
    <property type="match status" value="1"/>
</dbReference>
<evidence type="ECO:0000256" key="3">
    <source>
        <dbReference type="ARBA" id="ARBA00022723"/>
    </source>
</evidence>
<protein>
    <recommendedName>
        <fullName evidence="2">superoxide dismutase</fullName>
        <ecNumber evidence="2">1.15.1.1</ecNumber>
    </recommendedName>
</protein>
<keyword evidence="4" id="KW-0560">Oxidoreductase</keyword>
<dbReference type="RefSeq" id="WP_148697248.1">
    <property type="nucleotide sequence ID" value="NZ_CP017834.1"/>
</dbReference>
<feature type="binding site" evidence="5">
    <location>
        <position position="160"/>
    </location>
    <ligand>
        <name>Mn(2+)</name>
        <dbReference type="ChEBI" id="CHEBI:29035"/>
    </ligand>
</feature>
<dbReference type="Gene3D" id="3.55.40.20">
    <property type="entry name" value="Iron/manganese superoxide dismutase, C-terminal domain"/>
    <property type="match status" value="1"/>
</dbReference>
<dbReference type="Pfam" id="PF02777">
    <property type="entry name" value="Sod_Fe_C"/>
    <property type="match status" value="1"/>
</dbReference>
<feature type="domain" description="Manganese/iron superoxide dismutase C-terminal" evidence="6">
    <location>
        <begin position="92"/>
        <end position="189"/>
    </location>
</feature>
<dbReference type="InterPro" id="IPR036314">
    <property type="entry name" value="SOD_C_sf"/>
</dbReference>
<keyword evidence="3 5" id="KW-0479">Metal-binding</keyword>
<dbReference type="OrthoDB" id="5291225at2"/>
<proteinExistence type="inferred from homology"/>
<feature type="binding site" evidence="5">
    <location>
        <position position="156"/>
    </location>
    <ligand>
        <name>Mn(2+)</name>
        <dbReference type="ChEBI" id="CHEBI:29035"/>
    </ligand>
</feature>
<evidence type="ECO:0000256" key="4">
    <source>
        <dbReference type="ARBA" id="ARBA00023002"/>
    </source>
</evidence>
<organism evidence="7 8">
    <name type="scientific">Silvanigrella aquatica</name>
    <dbReference type="NCBI Taxonomy" id="1915309"/>
    <lineage>
        <taxon>Bacteria</taxon>
        <taxon>Pseudomonadati</taxon>
        <taxon>Bdellovibrionota</taxon>
        <taxon>Oligoflexia</taxon>
        <taxon>Silvanigrellales</taxon>
        <taxon>Silvanigrellaceae</taxon>
        <taxon>Silvanigrella</taxon>
    </lineage>
</organism>
<dbReference type="InterPro" id="IPR019833">
    <property type="entry name" value="Mn/Fe_SOD_BS"/>
</dbReference>
<accession>A0A1L4CZX9</accession>
<dbReference type="GO" id="GO:0004784">
    <property type="term" value="F:superoxide dismutase activity"/>
    <property type="evidence" value="ECO:0007669"/>
    <property type="project" value="UniProtKB-EC"/>
</dbReference>